<evidence type="ECO:0000256" key="1">
    <source>
        <dbReference type="SAM" id="SignalP"/>
    </source>
</evidence>
<reference evidence="2" key="1">
    <citation type="journal article" date="2021" name="PeerJ">
        <title>Extensive microbial diversity within the chicken gut microbiome revealed by metagenomics and culture.</title>
        <authorList>
            <person name="Gilroy R."/>
            <person name="Ravi A."/>
            <person name="Getino M."/>
            <person name="Pursley I."/>
            <person name="Horton D.L."/>
            <person name="Alikhan N.F."/>
            <person name="Baker D."/>
            <person name="Gharbi K."/>
            <person name="Hall N."/>
            <person name="Watson M."/>
            <person name="Adriaenssens E.M."/>
            <person name="Foster-Nyarko E."/>
            <person name="Jarju S."/>
            <person name="Secka A."/>
            <person name="Antonio M."/>
            <person name="Oren A."/>
            <person name="Chaudhuri R.R."/>
            <person name="La Ragione R."/>
            <person name="Hildebrand F."/>
            <person name="Pallen M.J."/>
        </authorList>
    </citation>
    <scope>NUCLEOTIDE SEQUENCE</scope>
    <source>
        <strain evidence="2">ChiBcec15-1070</strain>
    </source>
</reference>
<proteinExistence type="predicted"/>
<dbReference type="InterPro" id="IPR036249">
    <property type="entry name" value="Thioredoxin-like_sf"/>
</dbReference>
<dbReference type="SUPFAM" id="SSF52833">
    <property type="entry name" value="Thioredoxin-like"/>
    <property type="match status" value="1"/>
</dbReference>
<evidence type="ECO:0000313" key="2">
    <source>
        <dbReference type="EMBL" id="HIW10125.1"/>
    </source>
</evidence>
<comment type="caution">
    <text evidence="2">The sequence shown here is derived from an EMBL/GenBank/DDBJ whole genome shotgun (WGS) entry which is preliminary data.</text>
</comment>
<gene>
    <name evidence="2" type="ORF">H9888_01365</name>
</gene>
<organism evidence="2 3">
    <name type="scientific">Candidatus Rikenella faecigallinarum</name>
    <dbReference type="NCBI Taxonomy" id="2838745"/>
    <lineage>
        <taxon>Bacteria</taxon>
        <taxon>Pseudomonadati</taxon>
        <taxon>Bacteroidota</taxon>
        <taxon>Bacteroidia</taxon>
        <taxon>Bacteroidales</taxon>
        <taxon>Rikenellaceae</taxon>
        <taxon>Rikenella</taxon>
    </lineage>
</organism>
<evidence type="ECO:0000313" key="3">
    <source>
        <dbReference type="Proteomes" id="UP000823926"/>
    </source>
</evidence>
<accession>A0A9D1QDB3</accession>
<keyword evidence="1" id="KW-0732">Signal</keyword>
<protein>
    <recommendedName>
        <fullName evidence="4">Thioredoxin domain-containing protein</fullName>
    </recommendedName>
</protein>
<evidence type="ECO:0008006" key="4">
    <source>
        <dbReference type="Google" id="ProtNLM"/>
    </source>
</evidence>
<dbReference type="Proteomes" id="UP000823926">
    <property type="component" value="Unassembled WGS sequence"/>
</dbReference>
<dbReference type="AlphaFoldDB" id="A0A9D1QDB3"/>
<name>A0A9D1QDB3_9BACT</name>
<sequence>MKKIFFLMSLFLLAAGAARAQKMVIGSRIPDFKGVQWLTTMPEGAGSEHSRPMIIEFYQPSNASSARFFPKLETIWQTYASEDDGLQIVVLVAQDRSCAEQLHQKYNDRYFIGIDPDGQVYRAFNVQFLPYTLVVSSRGEVYWQGNLGNLSDEVLRKVK</sequence>
<dbReference type="EMBL" id="DXHL01000006">
    <property type="protein sequence ID" value="HIW10125.1"/>
    <property type="molecule type" value="Genomic_DNA"/>
</dbReference>
<reference evidence="2" key="2">
    <citation type="submission" date="2021-04" db="EMBL/GenBank/DDBJ databases">
        <authorList>
            <person name="Gilroy R."/>
        </authorList>
    </citation>
    <scope>NUCLEOTIDE SEQUENCE</scope>
    <source>
        <strain evidence="2">ChiBcec15-1070</strain>
    </source>
</reference>
<feature type="signal peptide" evidence="1">
    <location>
        <begin position="1"/>
        <end position="20"/>
    </location>
</feature>
<dbReference type="Gene3D" id="3.40.30.10">
    <property type="entry name" value="Glutaredoxin"/>
    <property type="match status" value="1"/>
</dbReference>
<feature type="chain" id="PRO_5039323167" description="Thioredoxin domain-containing protein" evidence="1">
    <location>
        <begin position="21"/>
        <end position="159"/>
    </location>
</feature>